<protein>
    <submittedName>
        <fullName evidence="1 2">Uncharacterized protein</fullName>
    </submittedName>
</protein>
<dbReference type="EnsemblMetazoa" id="ISCW008880-RA">
    <property type="protein sequence ID" value="ISCW008880-PA"/>
    <property type="gene ID" value="ISCW008880"/>
</dbReference>
<dbReference type="EMBL" id="ABJB010886095">
    <property type="status" value="NOT_ANNOTATED_CDS"/>
    <property type="molecule type" value="Genomic_DNA"/>
</dbReference>
<dbReference type="AlphaFoldDB" id="B7Q0A1"/>
<accession>B7Q0A1</accession>
<gene>
    <name evidence="1" type="ORF">IscW_ISCW008880</name>
</gene>
<proteinExistence type="predicted"/>
<dbReference type="Proteomes" id="UP000001555">
    <property type="component" value="Unassembled WGS sequence"/>
</dbReference>
<reference evidence="1 3" key="1">
    <citation type="submission" date="2008-03" db="EMBL/GenBank/DDBJ databases">
        <title>Annotation of Ixodes scapularis.</title>
        <authorList>
            <consortium name="Ixodes scapularis Genome Project Consortium"/>
            <person name="Caler E."/>
            <person name="Hannick L.I."/>
            <person name="Bidwell S."/>
            <person name="Joardar V."/>
            <person name="Thiagarajan M."/>
            <person name="Amedeo P."/>
            <person name="Galinsky K.J."/>
            <person name="Schobel S."/>
            <person name="Inman J."/>
            <person name="Hostetler J."/>
            <person name="Miller J."/>
            <person name="Hammond M."/>
            <person name="Megy K."/>
            <person name="Lawson D."/>
            <person name="Kodira C."/>
            <person name="Sutton G."/>
            <person name="Meyer J."/>
            <person name="Hill C.A."/>
            <person name="Birren B."/>
            <person name="Nene V."/>
            <person name="Collins F."/>
            <person name="Alarcon-Chaidez F."/>
            <person name="Wikel S."/>
            <person name="Strausberg R."/>
        </authorList>
    </citation>
    <scope>NUCLEOTIDE SEQUENCE [LARGE SCALE GENOMIC DNA]</scope>
    <source>
        <strain evidence="3">Wikel</strain>
        <strain evidence="1">Wikel colony</strain>
    </source>
</reference>
<dbReference type="HOGENOM" id="CLU_3126679_0_0_1"/>
<keyword evidence="3" id="KW-1185">Reference proteome</keyword>
<evidence type="ECO:0000313" key="3">
    <source>
        <dbReference type="Proteomes" id="UP000001555"/>
    </source>
</evidence>
<dbReference type="PaxDb" id="6945-B7Q0A1"/>
<evidence type="ECO:0000313" key="2">
    <source>
        <dbReference type="EnsemblMetazoa" id="ISCW008880-PA"/>
    </source>
</evidence>
<sequence>MRASNLERVKRRSVLRRRRETCPKLRLRLVDPLWRGSPGPVCLCPSEESS</sequence>
<dbReference type="EMBL" id="DS831417">
    <property type="protein sequence ID" value="EEC12273.1"/>
    <property type="molecule type" value="Genomic_DNA"/>
</dbReference>
<organism>
    <name type="scientific">Ixodes scapularis</name>
    <name type="common">Black-legged tick</name>
    <name type="synonym">Deer tick</name>
    <dbReference type="NCBI Taxonomy" id="6945"/>
    <lineage>
        <taxon>Eukaryota</taxon>
        <taxon>Metazoa</taxon>
        <taxon>Ecdysozoa</taxon>
        <taxon>Arthropoda</taxon>
        <taxon>Chelicerata</taxon>
        <taxon>Arachnida</taxon>
        <taxon>Acari</taxon>
        <taxon>Parasitiformes</taxon>
        <taxon>Ixodida</taxon>
        <taxon>Ixodoidea</taxon>
        <taxon>Ixodidae</taxon>
        <taxon>Ixodinae</taxon>
        <taxon>Ixodes</taxon>
    </lineage>
</organism>
<name>B7Q0A1_IXOSC</name>
<reference evidence="2" key="2">
    <citation type="submission" date="2020-05" db="UniProtKB">
        <authorList>
            <consortium name="EnsemblMetazoa"/>
        </authorList>
    </citation>
    <scope>IDENTIFICATION</scope>
    <source>
        <strain evidence="2">wikel</strain>
    </source>
</reference>
<dbReference type="VEuPathDB" id="VectorBase:ISCW008880"/>
<evidence type="ECO:0000313" key="1">
    <source>
        <dbReference type="EMBL" id="EEC12273.1"/>
    </source>
</evidence>
<dbReference type="InParanoid" id="B7Q0A1"/>